<gene>
    <name evidence="2" type="ORF">CDN99_23465</name>
</gene>
<comment type="caution">
    <text evidence="2">The sequence shown here is derived from an EMBL/GenBank/DDBJ whole genome shotgun (WGS) entry which is preliminary data.</text>
</comment>
<name>A0A246IWV7_9BURK</name>
<sequence>MPSVRGPPVDGSFRGRQTAGEEMQVSFEIQPMSRADWQACRRDALTDPECSPWLRALLETCTDPKNASWVRLATRWAVDRVTGDYLVRLPSLMGGDLADQFCGRVGERLYGLRGLGVGDPKVFFTGGSSPQAESSAEVQIVLSAAFAVHGSYAEDIGRDPIRQPVFVPGPPAATSEPGARARPRGVSGAVWTS</sequence>
<reference evidence="2 3" key="1">
    <citation type="journal article" date="2008" name="Int. J. Syst. Evol. Microbiol.">
        <title>Description of Roseateles aquatilis sp. nov. and Roseateles terrae sp. nov., in the class Betaproteobacteria, and emended description of the genus Roseateles.</title>
        <authorList>
            <person name="Gomila M."/>
            <person name="Bowien B."/>
            <person name="Falsen E."/>
            <person name="Moore E.R."/>
            <person name="Lalucat J."/>
        </authorList>
    </citation>
    <scope>NUCLEOTIDE SEQUENCE [LARGE SCALE GENOMIC DNA]</scope>
    <source>
        <strain evidence="2 3">CCUG 48205</strain>
    </source>
</reference>
<evidence type="ECO:0000313" key="3">
    <source>
        <dbReference type="Proteomes" id="UP000197468"/>
    </source>
</evidence>
<dbReference type="Proteomes" id="UP000197468">
    <property type="component" value="Unassembled WGS sequence"/>
</dbReference>
<dbReference type="EMBL" id="NIOF01000015">
    <property type="protein sequence ID" value="OWQ84698.1"/>
    <property type="molecule type" value="Genomic_DNA"/>
</dbReference>
<accession>A0A246IWV7</accession>
<keyword evidence="3" id="KW-1185">Reference proteome</keyword>
<evidence type="ECO:0000256" key="1">
    <source>
        <dbReference type="SAM" id="MobiDB-lite"/>
    </source>
</evidence>
<proteinExistence type="predicted"/>
<dbReference type="AlphaFoldDB" id="A0A246IWV7"/>
<feature type="region of interest" description="Disordered" evidence="1">
    <location>
        <begin position="168"/>
        <end position="193"/>
    </location>
</feature>
<organism evidence="2 3">
    <name type="scientific">Roseateles aquatilis</name>
    <dbReference type="NCBI Taxonomy" id="431061"/>
    <lineage>
        <taxon>Bacteria</taxon>
        <taxon>Pseudomonadati</taxon>
        <taxon>Pseudomonadota</taxon>
        <taxon>Betaproteobacteria</taxon>
        <taxon>Burkholderiales</taxon>
        <taxon>Sphaerotilaceae</taxon>
        <taxon>Roseateles</taxon>
    </lineage>
</organism>
<protein>
    <submittedName>
        <fullName evidence="2">Uncharacterized protein</fullName>
    </submittedName>
</protein>
<evidence type="ECO:0000313" key="2">
    <source>
        <dbReference type="EMBL" id="OWQ84698.1"/>
    </source>
</evidence>